<gene>
    <name evidence="1" type="ORF">Poly41_61470</name>
</gene>
<dbReference type="AlphaFoldDB" id="A0A5C6D467"/>
<proteinExistence type="predicted"/>
<keyword evidence="2" id="KW-1185">Reference proteome</keyword>
<organism evidence="1 2">
    <name type="scientific">Novipirellula artificiosorum</name>
    <dbReference type="NCBI Taxonomy" id="2528016"/>
    <lineage>
        <taxon>Bacteria</taxon>
        <taxon>Pseudomonadati</taxon>
        <taxon>Planctomycetota</taxon>
        <taxon>Planctomycetia</taxon>
        <taxon>Pirellulales</taxon>
        <taxon>Pirellulaceae</taxon>
        <taxon>Novipirellula</taxon>
    </lineage>
</organism>
<dbReference type="EMBL" id="SJPV01000016">
    <property type="protein sequence ID" value="TWU31590.1"/>
    <property type="molecule type" value="Genomic_DNA"/>
</dbReference>
<sequence length="457" mass="50014">MESPIVDGTILTEPLDGQVVLEPIYSPIYDGGMSCDAMPAGSNCGCDSIACDGGCDFTMTGNSCCGELCSPKSWRPCVTLCLPTDGWVSFEYLAWWQDGMGLPPLVTTSTDPNVSQANAGVLGQPTTRTLFGGEEVLTDTFEGGRLRFGVWLDRCHTWAVSAEYFQLGSQSESFFQNSNGDPILARPFFNVDPTSGSPREDSELVAFNGTGNTIVSGAVGATAESQLVGGGFNFRRLQKTSEGCNRWLFNNCPEQYCSRVETLFGYRYLQLDESVGIFENLTGIAPQANFNIVDNFRTKNQFNGVDIGAVYRQTRGNWTIDGLVRLGVGTTHQTVSINGSTVISGDTTNPGSQTYPGGLLAQQTNMGTYTRDQFSVIPEFNANLGYQLNDHWRIMLGYTFIYWSNVVRPGEHISRDLNPNQLPPPVDPLTGPARPSFAFDSVDYWVQGINTGLEYRW</sequence>
<protein>
    <submittedName>
        <fullName evidence="1">Uncharacterized protein</fullName>
    </submittedName>
</protein>
<dbReference type="Proteomes" id="UP000319143">
    <property type="component" value="Unassembled WGS sequence"/>
</dbReference>
<evidence type="ECO:0000313" key="1">
    <source>
        <dbReference type="EMBL" id="TWU31590.1"/>
    </source>
</evidence>
<evidence type="ECO:0000313" key="2">
    <source>
        <dbReference type="Proteomes" id="UP000319143"/>
    </source>
</evidence>
<comment type="caution">
    <text evidence="1">The sequence shown here is derived from an EMBL/GenBank/DDBJ whole genome shotgun (WGS) entry which is preliminary data.</text>
</comment>
<name>A0A5C6D467_9BACT</name>
<dbReference type="InterPro" id="IPR011446">
    <property type="entry name" value="BBP7"/>
</dbReference>
<dbReference type="Pfam" id="PF07585">
    <property type="entry name" value="BBP7"/>
    <property type="match status" value="1"/>
</dbReference>
<reference evidence="1 2" key="1">
    <citation type="submission" date="2019-02" db="EMBL/GenBank/DDBJ databases">
        <title>Deep-cultivation of Planctomycetes and their phenomic and genomic characterization uncovers novel biology.</title>
        <authorList>
            <person name="Wiegand S."/>
            <person name="Jogler M."/>
            <person name="Boedeker C."/>
            <person name="Pinto D."/>
            <person name="Vollmers J."/>
            <person name="Rivas-Marin E."/>
            <person name="Kohn T."/>
            <person name="Peeters S.H."/>
            <person name="Heuer A."/>
            <person name="Rast P."/>
            <person name="Oberbeckmann S."/>
            <person name="Bunk B."/>
            <person name="Jeske O."/>
            <person name="Meyerdierks A."/>
            <person name="Storesund J.E."/>
            <person name="Kallscheuer N."/>
            <person name="Luecker S."/>
            <person name="Lage O.M."/>
            <person name="Pohl T."/>
            <person name="Merkel B.J."/>
            <person name="Hornburger P."/>
            <person name="Mueller R.-W."/>
            <person name="Bruemmer F."/>
            <person name="Labrenz M."/>
            <person name="Spormann A.M."/>
            <person name="Op Den Camp H."/>
            <person name="Overmann J."/>
            <person name="Amann R."/>
            <person name="Jetten M.S.M."/>
            <person name="Mascher T."/>
            <person name="Medema M.H."/>
            <person name="Devos D.P."/>
            <person name="Kaster A.-K."/>
            <person name="Ovreas L."/>
            <person name="Rohde M."/>
            <person name="Galperin M.Y."/>
            <person name="Jogler C."/>
        </authorList>
    </citation>
    <scope>NUCLEOTIDE SEQUENCE [LARGE SCALE GENOMIC DNA]</scope>
    <source>
        <strain evidence="1 2">Poly41</strain>
    </source>
</reference>
<accession>A0A5C6D467</accession>